<organism evidence="1 2">
    <name type="scientific">Prunus armeniaca</name>
    <name type="common">Apricot</name>
    <name type="synonym">Armeniaca vulgaris</name>
    <dbReference type="NCBI Taxonomy" id="36596"/>
    <lineage>
        <taxon>Eukaryota</taxon>
        <taxon>Viridiplantae</taxon>
        <taxon>Streptophyta</taxon>
        <taxon>Embryophyta</taxon>
        <taxon>Tracheophyta</taxon>
        <taxon>Spermatophyta</taxon>
        <taxon>Magnoliopsida</taxon>
        <taxon>eudicotyledons</taxon>
        <taxon>Gunneridae</taxon>
        <taxon>Pentapetalae</taxon>
        <taxon>rosids</taxon>
        <taxon>fabids</taxon>
        <taxon>Rosales</taxon>
        <taxon>Rosaceae</taxon>
        <taxon>Amygdaloideae</taxon>
        <taxon>Amygdaleae</taxon>
        <taxon>Prunus</taxon>
    </lineage>
</organism>
<reference evidence="2" key="1">
    <citation type="journal article" date="2020" name="Genome Biol.">
        <title>Gamete binning: chromosome-level and haplotype-resolved genome assembly enabled by high-throughput single-cell sequencing of gamete genomes.</title>
        <authorList>
            <person name="Campoy J.A."/>
            <person name="Sun H."/>
            <person name="Goel M."/>
            <person name="Jiao W.-B."/>
            <person name="Folz-Donahue K."/>
            <person name="Wang N."/>
            <person name="Rubio M."/>
            <person name="Liu C."/>
            <person name="Kukat C."/>
            <person name="Ruiz D."/>
            <person name="Huettel B."/>
            <person name="Schneeberger K."/>
        </authorList>
    </citation>
    <scope>NUCLEOTIDE SEQUENCE [LARGE SCALE GENOMIC DNA]</scope>
    <source>
        <strain evidence="2">cv. Rojo Pasion</strain>
    </source>
</reference>
<name>A0A6J5WE80_PRUAR</name>
<proteinExistence type="predicted"/>
<dbReference type="Proteomes" id="UP000507245">
    <property type="component" value="Unassembled WGS sequence"/>
</dbReference>
<dbReference type="EMBL" id="CAEKKB010000002">
    <property type="protein sequence ID" value="CAB4299849.1"/>
    <property type="molecule type" value="Genomic_DNA"/>
</dbReference>
<keyword evidence="2" id="KW-1185">Reference proteome</keyword>
<sequence length="129" mass="13464">MKGIDSVDPNFSGSTRTTFSCDKCSISPSRKEVVLLAQSSSSSTELIPTPIGICWVSPSLLNSPRSPVPGSLSSLCYAPPAQAVPAAFSPPNAHGRRLWLELGCVNGSLQNGEEEFAAGFVLKGQGLSI</sequence>
<gene>
    <name evidence="1" type="ORF">ORAREDHAP_LOCUS14570</name>
</gene>
<protein>
    <submittedName>
        <fullName evidence="1">Uncharacterized protein</fullName>
    </submittedName>
</protein>
<evidence type="ECO:0000313" key="1">
    <source>
        <dbReference type="EMBL" id="CAB4299849.1"/>
    </source>
</evidence>
<accession>A0A6J5WE80</accession>
<dbReference type="AlphaFoldDB" id="A0A6J5WE80"/>
<evidence type="ECO:0000313" key="2">
    <source>
        <dbReference type="Proteomes" id="UP000507245"/>
    </source>
</evidence>